<dbReference type="PROSITE" id="PS51257">
    <property type="entry name" value="PROKAR_LIPOPROTEIN"/>
    <property type="match status" value="1"/>
</dbReference>
<evidence type="ECO:0000256" key="5">
    <source>
        <dbReference type="SAM" id="MobiDB-lite"/>
    </source>
</evidence>
<dbReference type="InterPro" id="IPR006664">
    <property type="entry name" value="OMP_bac"/>
</dbReference>
<dbReference type="PRINTS" id="PR01021">
    <property type="entry name" value="OMPADOMAIN"/>
</dbReference>
<comment type="subcellular location">
    <subcellularLocation>
        <location evidence="1">Cell outer membrane</location>
    </subcellularLocation>
</comment>
<dbReference type="Pfam" id="PF13488">
    <property type="entry name" value="Gly-zipper_Omp"/>
    <property type="match status" value="1"/>
</dbReference>
<evidence type="ECO:0000256" key="1">
    <source>
        <dbReference type="ARBA" id="ARBA00004442"/>
    </source>
</evidence>
<dbReference type="AlphaFoldDB" id="A0A650GD09"/>
<evidence type="ECO:0000313" key="9">
    <source>
        <dbReference type="Proteomes" id="UP000234271"/>
    </source>
</evidence>
<keyword evidence="9" id="KW-1185">Reference proteome</keyword>
<evidence type="ECO:0000256" key="4">
    <source>
        <dbReference type="PROSITE-ProRule" id="PRU00473"/>
    </source>
</evidence>
<feature type="chain" id="PRO_5024953171" evidence="6">
    <location>
        <begin position="25"/>
        <end position="234"/>
    </location>
</feature>
<sequence>MKLTHIMVAAMVSALILSGCGASSQTKTVGAGAGIGAVAGGVLGGVIGHQSGNKKEGAIIGAVAGTMLGAFIGQRMSQQTEELEKVPGVETVNYDKEQQKIEARMKILFDWDKSDIKASESIKLDELAQVFSKYPENIVTIEGHTDSDGTDAYNKDLSERRAGAVELFLRRKNIGISSLSSMGYGESMPIASNSTAAGKAQNRRVEIKISVDQKRAEQLQQQSQGQQPQLLQPQ</sequence>
<dbReference type="EMBL" id="CP018889">
    <property type="protein sequence ID" value="QGX04023.1"/>
    <property type="molecule type" value="Genomic_DNA"/>
</dbReference>
<dbReference type="Gene3D" id="3.30.1330.60">
    <property type="entry name" value="OmpA-like domain"/>
    <property type="match status" value="1"/>
</dbReference>
<dbReference type="PROSITE" id="PS51123">
    <property type="entry name" value="OMPA_2"/>
    <property type="match status" value="1"/>
</dbReference>
<dbReference type="PROSITE" id="PS01068">
    <property type="entry name" value="OMPA_1"/>
    <property type="match status" value="1"/>
</dbReference>
<feature type="signal peptide" evidence="6">
    <location>
        <begin position="1"/>
        <end position="24"/>
    </location>
</feature>
<keyword evidence="2 4" id="KW-0472">Membrane</keyword>
<evidence type="ECO:0000259" key="7">
    <source>
        <dbReference type="PROSITE" id="PS51123"/>
    </source>
</evidence>
<accession>A0A650GD09</accession>
<dbReference type="OrthoDB" id="6195779at2"/>
<dbReference type="PANTHER" id="PTHR30329">
    <property type="entry name" value="STATOR ELEMENT OF FLAGELLAR MOTOR COMPLEX"/>
    <property type="match status" value="1"/>
</dbReference>
<name>A0A650GD09_9GAMM</name>
<organism evidence="8 9">
    <name type="scientific">Beggiatoa leptomitoformis</name>
    <dbReference type="NCBI Taxonomy" id="288004"/>
    <lineage>
        <taxon>Bacteria</taxon>
        <taxon>Pseudomonadati</taxon>
        <taxon>Pseudomonadota</taxon>
        <taxon>Gammaproteobacteria</taxon>
        <taxon>Thiotrichales</taxon>
        <taxon>Thiotrichaceae</taxon>
        <taxon>Beggiatoa</taxon>
    </lineage>
</organism>
<dbReference type="Pfam" id="PF00691">
    <property type="entry name" value="OmpA"/>
    <property type="match status" value="1"/>
</dbReference>
<keyword evidence="6" id="KW-0732">Signal</keyword>
<dbReference type="InterPro" id="IPR006690">
    <property type="entry name" value="OMPA-like_CS"/>
</dbReference>
<dbReference type="GO" id="GO:0009279">
    <property type="term" value="C:cell outer membrane"/>
    <property type="evidence" value="ECO:0007669"/>
    <property type="project" value="UniProtKB-SubCell"/>
</dbReference>
<feature type="region of interest" description="Disordered" evidence="5">
    <location>
        <begin position="213"/>
        <end position="234"/>
    </location>
</feature>
<dbReference type="SUPFAM" id="SSF103088">
    <property type="entry name" value="OmpA-like"/>
    <property type="match status" value="1"/>
</dbReference>
<feature type="domain" description="OmpA-like" evidence="7">
    <location>
        <begin position="96"/>
        <end position="213"/>
    </location>
</feature>
<reference evidence="9" key="1">
    <citation type="submission" date="2016-12" db="EMBL/GenBank/DDBJ databases">
        <title>Complete Genome Sequence of Beggiatoa leptomitiformis D-401.</title>
        <authorList>
            <person name="Fomenkov A."/>
            <person name="Vincze T."/>
            <person name="Grabovich M."/>
            <person name="Anton B.P."/>
            <person name="Dubinina G."/>
            <person name="Orlova M."/>
            <person name="Belousova E."/>
            <person name="Roberts R.J."/>
        </authorList>
    </citation>
    <scope>NUCLEOTIDE SEQUENCE [LARGE SCALE GENOMIC DNA]</scope>
    <source>
        <strain evidence="9">D-401</strain>
    </source>
</reference>
<proteinExistence type="predicted"/>
<dbReference type="InterPro" id="IPR006665">
    <property type="entry name" value="OmpA-like"/>
</dbReference>
<dbReference type="Proteomes" id="UP000234271">
    <property type="component" value="Chromosome"/>
</dbReference>
<evidence type="ECO:0000256" key="2">
    <source>
        <dbReference type="ARBA" id="ARBA00023136"/>
    </source>
</evidence>
<gene>
    <name evidence="8" type="ORF">BLE401_04885</name>
</gene>
<dbReference type="RefSeq" id="WP_062147786.1">
    <property type="nucleotide sequence ID" value="NZ_CP012373.2"/>
</dbReference>
<dbReference type="InterPro" id="IPR050330">
    <property type="entry name" value="Bact_OuterMem_StrucFunc"/>
</dbReference>
<evidence type="ECO:0000256" key="3">
    <source>
        <dbReference type="ARBA" id="ARBA00023237"/>
    </source>
</evidence>
<feature type="compositionally biased region" description="Low complexity" evidence="5">
    <location>
        <begin position="218"/>
        <end position="234"/>
    </location>
</feature>
<evidence type="ECO:0000256" key="6">
    <source>
        <dbReference type="SAM" id="SignalP"/>
    </source>
</evidence>
<dbReference type="PANTHER" id="PTHR30329:SF21">
    <property type="entry name" value="LIPOPROTEIN YIAD-RELATED"/>
    <property type="match status" value="1"/>
</dbReference>
<evidence type="ECO:0000313" key="8">
    <source>
        <dbReference type="EMBL" id="QGX04023.1"/>
    </source>
</evidence>
<keyword evidence="3" id="KW-0998">Cell outer membrane</keyword>
<dbReference type="InterPro" id="IPR039567">
    <property type="entry name" value="Gly-zipper"/>
</dbReference>
<protein>
    <submittedName>
        <fullName evidence="8">OmpA family protein</fullName>
    </submittedName>
</protein>
<dbReference type="KEGG" id="blep:AL038_01145"/>
<dbReference type="InterPro" id="IPR036737">
    <property type="entry name" value="OmpA-like_sf"/>
</dbReference>
<dbReference type="CDD" id="cd07185">
    <property type="entry name" value="OmpA_C-like"/>
    <property type="match status" value="1"/>
</dbReference>